<dbReference type="EMBL" id="AZJH01000004">
    <property type="protein sequence ID" value="ETD29722.1"/>
    <property type="molecule type" value="Genomic_DNA"/>
</dbReference>
<evidence type="ECO:0000313" key="1">
    <source>
        <dbReference type="EMBL" id="ETD29722.1"/>
    </source>
</evidence>
<sequence length="35" mass="4102">MAGRGVIYHVPEQKKKQPKYDEGKESYPYIYATIL</sequence>
<name>V8CRG9_9BACT</name>
<comment type="caution">
    <text evidence="1">The sequence shown here is derived from an EMBL/GenBank/DDBJ whole genome shotgun (WGS) entry which is preliminary data.</text>
</comment>
<dbReference type="Proteomes" id="UP000018727">
    <property type="component" value="Unassembled WGS sequence"/>
</dbReference>
<reference evidence="1 2" key="1">
    <citation type="submission" date="2013-10" db="EMBL/GenBank/DDBJ databases">
        <title>The Genome Sequence of Prevotella nigrescens CC14M.</title>
        <authorList>
            <consortium name="The Broad Institute Genomics Platform"/>
            <person name="Earl A."/>
            <person name="Allen-Vercoe E."/>
            <person name="Daigneault M."/>
            <person name="Young S.K."/>
            <person name="Zeng Q."/>
            <person name="Gargeya S."/>
            <person name="Fitzgerald M."/>
            <person name="Abouelleil A."/>
            <person name="Alvarado L."/>
            <person name="Chapman S.B."/>
            <person name="Gainer-Dewar J."/>
            <person name="Goldberg J."/>
            <person name="Griggs A."/>
            <person name="Gujja S."/>
            <person name="Hansen M."/>
            <person name="Howarth C."/>
            <person name="Imamovic A."/>
            <person name="Ireland A."/>
            <person name="Larimer J."/>
            <person name="McCowan C."/>
            <person name="Murphy C."/>
            <person name="Pearson M."/>
            <person name="Poon T.W."/>
            <person name="Priest M."/>
            <person name="Roberts A."/>
            <person name="Saif S."/>
            <person name="Shea T."/>
            <person name="Sykes S."/>
            <person name="Wortman J."/>
            <person name="Nusbaum C."/>
            <person name="Birren B."/>
        </authorList>
    </citation>
    <scope>NUCLEOTIDE SEQUENCE [LARGE SCALE GENOMIC DNA]</scope>
    <source>
        <strain evidence="1 2">CC14M</strain>
    </source>
</reference>
<proteinExistence type="predicted"/>
<organism evidence="1 2">
    <name type="scientific">Prevotella nigrescens CC14M</name>
    <dbReference type="NCBI Taxonomy" id="1073366"/>
    <lineage>
        <taxon>Bacteria</taxon>
        <taxon>Pseudomonadati</taxon>
        <taxon>Bacteroidota</taxon>
        <taxon>Bacteroidia</taxon>
        <taxon>Bacteroidales</taxon>
        <taxon>Prevotellaceae</taxon>
        <taxon>Prevotella</taxon>
    </lineage>
</organism>
<dbReference type="HOGENOM" id="CLU_3366522_0_0_10"/>
<accession>V8CRG9</accession>
<dbReference type="AlphaFoldDB" id="V8CRG9"/>
<keyword evidence="2" id="KW-1185">Reference proteome</keyword>
<protein>
    <submittedName>
        <fullName evidence="1">Uncharacterized protein</fullName>
    </submittedName>
</protein>
<gene>
    <name evidence="1" type="ORF">HMPREF1173_00223</name>
</gene>
<evidence type="ECO:0000313" key="2">
    <source>
        <dbReference type="Proteomes" id="UP000018727"/>
    </source>
</evidence>